<gene>
    <name evidence="2" type="ORF">ORV05_00800</name>
</gene>
<evidence type="ECO:0000259" key="1">
    <source>
        <dbReference type="Pfam" id="PF07859"/>
    </source>
</evidence>
<evidence type="ECO:0000313" key="3">
    <source>
        <dbReference type="Proteomes" id="UP001163203"/>
    </source>
</evidence>
<sequence>MLTCGLDPLRDEAHDYALRLMRAGVPVELRDVPGAWHLFEVYAPETALARATTAHWLGALRTALTPA</sequence>
<dbReference type="InterPro" id="IPR029058">
    <property type="entry name" value="AB_hydrolase_fold"/>
</dbReference>
<proteinExistence type="predicted"/>
<evidence type="ECO:0000313" key="2">
    <source>
        <dbReference type="EMBL" id="WAL66392.1"/>
    </source>
</evidence>
<dbReference type="Proteomes" id="UP001163203">
    <property type="component" value="Chromosome"/>
</dbReference>
<dbReference type="EMBL" id="CP113836">
    <property type="protein sequence ID" value="WAL66392.1"/>
    <property type="molecule type" value="Genomic_DNA"/>
</dbReference>
<name>A0ABY7B267_9PSEU</name>
<dbReference type="SUPFAM" id="SSF53474">
    <property type="entry name" value="alpha/beta-Hydrolases"/>
    <property type="match status" value="1"/>
</dbReference>
<dbReference type="Gene3D" id="3.40.50.1820">
    <property type="entry name" value="alpha/beta hydrolase"/>
    <property type="match status" value="1"/>
</dbReference>
<protein>
    <submittedName>
        <fullName evidence="2">Alpha/beta hydrolase fold domain-containing protein</fullName>
    </submittedName>
</protein>
<dbReference type="RefSeq" id="WP_268756524.1">
    <property type="nucleotide sequence ID" value="NZ_CP113836.1"/>
</dbReference>
<dbReference type="Pfam" id="PF07859">
    <property type="entry name" value="Abhydrolase_3"/>
    <property type="match status" value="1"/>
</dbReference>
<dbReference type="GO" id="GO:0016787">
    <property type="term" value="F:hydrolase activity"/>
    <property type="evidence" value="ECO:0007669"/>
    <property type="project" value="UniProtKB-KW"/>
</dbReference>
<organism evidence="2 3">
    <name type="scientific">Amycolatopsis cynarae</name>
    <dbReference type="NCBI Taxonomy" id="2995223"/>
    <lineage>
        <taxon>Bacteria</taxon>
        <taxon>Bacillati</taxon>
        <taxon>Actinomycetota</taxon>
        <taxon>Actinomycetes</taxon>
        <taxon>Pseudonocardiales</taxon>
        <taxon>Pseudonocardiaceae</taxon>
        <taxon>Amycolatopsis</taxon>
    </lineage>
</organism>
<dbReference type="InterPro" id="IPR013094">
    <property type="entry name" value="AB_hydrolase_3"/>
</dbReference>
<reference evidence="2" key="1">
    <citation type="submission" date="2022-11" db="EMBL/GenBank/DDBJ databases">
        <authorList>
            <person name="Mo P."/>
        </authorList>
    </citation>
    <scope>NUCLEOTIDE SEQUENCE</scope>
    <source>
        <strain evidence="2">HUAS 11-8</strain>
    </source>
</reference>
<feature type="domain" description="Alpha/beta hydrolase fold-3" evidence="1">
    <location>
        <begin position="2"/>
        <end position="39"/>
    </location>
</feature>
<accession>A0ABY7B267</accession>
<keyword evidence="2" id="KW-0378">Hydrolase</keyword>
<keyword evidence="3" id="KW-1185">Reference proteome</keyword>